<evidence type="ECO:0000313" key="2">
    <source>
        <dbReference type="Proteomes" id="UP000233535"/>
    </source>
</evidence>
<dbReference type="Gene3D" id="2.180.10.10">
    <property type="entry name" value="RHS repeat-associated core"/>
    <property type="match status" value="1"/>
</dbReference>
<comment type="caution">
    <text evidence="1">The sequence shown here is derived from an EMBL/GenBank/DDBJ whole genome shotgun (WGS) entry which is preliminary data.</text>
</comment>
<accession>A0A2N3HZL8</accession>
<dbReference type="AlphaFoldDB" id="A0A2N3HZL8"/>
<dbReference type="EMBL" id="MVDD01000005">
    <property type="protein sequence ID" value="PKQ63443.1"/>
    <property type="molecule type" value="Genomic_DNA"/>
</dbReference>
<reference evidence="1 2" key="1">
    <citation type="journal article" date="2017" name="Front. Microbiol.">
        <title>Labilibaculum manganireducens gen. nov., sp. nov. and Labilibaculum filiforme sp. nov., Novel Bacteroidetes Isolated from Subsurface Sediments of the Baltic Sea.</title>
        <authorList>
            <person name="Vandieken V."/>
            <person name="Marshall I.P."/>
            <person name="Niemann H."/>
            <person name="Engelen B."/>
            <person name="Cypionka H."/>
        </authorList>
    </citation>
    <scope>NUCLEOTIDE SEQUENCE [LARGE SCALE GENOMIC DNA]</scope>
    <source>
        <strain evidence="1 2">59.16B</strain>
    </source>
</reference>
<protein>
    <submittedName>
        <fullName evidence="1">Uncharacterized protein</fullName>
    </submittedName>
</protein>
<dbReference type="Proteomes" id="UP000233535">
    <property type="component" value="Unassembled WGS sequence"/>
</dbReference>
<gene>
    <name evidence="1" type="ORF">BZG02_08675</name>
</gene>
<evidence type="ECO:0000313" key="1">
    <source>
        <dbReference type="EMBL" id="PKQ63443.1"/>
    </source>
</evidence>
<organism evidence="1 2">
    <name type="scientific">Labilibaculum filiforme</name>
    <dbReference type="NCBI Taxonomy" id="1940526"/>
    <lineage>
        <taxon>Bacteria</taxon>
        <taxon>Pseudomonadati</taxon>
        <taxon>Bacteroidota</taxon>
        <taxon>Bacteroidia</taxon>
        <taxon>Marinilabiliales</taxon>
        <taxon>Marinifilaceae</taxon>
        <taxon>Labilibaculum</taxon>
    </lineage>
</organism>
<name>A0A2N3HZL8_9BACT</name>
<keyword evidence="2" id="KW-1185">Reference proteome</keyword>
<sequence>MDRAPAGKLKGIRSLKLRSMKYLISWLFLMHCVLVNGQDAKDYEVSSIGKFVYNESGLRTEKLSFDAHNILTKRVVYSYDDKGNKIKTEKYLADGTLLATYEYEFNAQNQKVVSQKTDWVKSSKSGKVYRYNSLGQNIETEYDNNGQLTKRVYYKYNKNGDQTEYKESNGKNEQLVLFFTENKYDATGRLIEKYKRNDDEELVKSNAYSYNSNSQLVESFASYKTGRRGDSKHTYSYDKEGRAMGFVKYIKKGLEH</sequence>
<proteinExistence type="predicted"/>